<organism evidence="3 4">
    <name type="scientific">Fusibacillus kribbianus</name>
    <dbReference type="NCBI Taxonomy" id="3044208"/>
    <lineage>
        <taxon>Bacteria</taxon>
        <taxon>Bacillati</taxon>
        <taxon>Bacillota</taxon>
        <taxon>Clostridia</taxon>
        <taxon>Lachnospirales</taxon>
        <taxon>Lachnospiraceae</taxon>
        <taxon>Fusibacillus</taxon>
    </lineage>
</organism>
<dbReference type="PROSITE" id="PS50943">
    <property type="entry name" value="HTH_CROC1"/>
    <property type="match status" value="1"/>
</dbReference>
<feature type="domain" description="HTH cro/C1-type" evidence="2">
    <location>
        <begin position="1"/>
        <end position="41"/>
    </location>
</feature>
<dbReference type="Gene3D" id="1.10.260.40">
    <property type="entry name" value="lambda repressor-like DNA-binding domains"/>
    <property type="match status" value="1"/>
</dbReference>
<dbReference type="PANTHER" id="PTHR46558:SF11">
    <property type="entry name" value="HTH-TYPE TRANSCRIPTIONAL REGULATOR XRE"/>
    <property type="match status" value="1"/>
</dbReference>
<evidence type="ECO:0000256" key="1">
    <source>
        <dbReference type="ARBA" id="ARBA00023125"/>
    </source>
</evidence>
<dbReference type="CDD" id="cd00093">
    <property type="entry name" value="HTH_XRE"/>
    <property type="match status" value="1"/>
</dbReference>
<evidence type="ECO:0000313" key="4">
    <source>
        <dbReference type="Proteomes" id="UP001300383"/>
    </source>
</evidence>
<name>A0AAP4EZ39_9FIRM</name>
<dbReference type="PANTHER" id="PTHR46558">
    <property type="entry name" value="TRACRIPTIONAL REGULATORY PROTEIN-RELATED-RELATED"/>
    <property type="match status" value="1"/>
</dbReference>
<keyword evidence="1" id="KW-0238">DNA-binding</keyword>
<dbReference type="SUPFAM" id="SSF47413">
    <property type="entry name" value="lambda repressor-like DNA-binding domains"/>
    <property type="match status" value="1"/>
</dbReference>
<keyword evidence="4" id="KW-1185">Reference proteome</keyword>
<dbReference type="AlphaFoldDB" id="A0AAP4EZ39"/>
<dbReference type="InterPro" id="IPR010982">
    <property type="entry name" value="Lambda_DNA-bd_dom_sf"/>
</dbReference>
<gene>
    <name evidence="3" type="ORF">QJ036_02870</name>
</gene>
<dbReference type="Proteomes" id="UP001300383">
    <property type="component" value="Unassembled WGS sequence"/>
</dbReference>
<dbReference type="Pfam" id="PF01381">
    <property type="entry name" value="HTH_3"/>
    <property type="match status" value="1"/>
</dbReference>
<accession>A0AAP4EZ39</accession>
<dbReference type="InterPro" id="IPR001387">
    <property type="entry name" value="Cro/C1-type_HTH"/>
</dbReference>
<dbReference type="GO" id="GO:0003677">
    <property type="term" value="F:DNA binding"/>
    <property type="evidence" value="ECO:0007669"/>
    <property type="project" value="UniProtKB-KW"/>
</dbReference>
<evidence type="ECO:0000259" key="2">
    <source>
        <dbReference type="PROSITE" id="PS50943"/>
    </source>
</evidence>
<proteinExistence type="predicted"/>
<reference evidence="3 4" key="1">
    <citation type="submission" date="2023-05" db="EMBL/GenBank/DDBJ databases">
        <title>[ruminococcus] sp. nov., isolated from a pig farm feces dump.</title>
        <authorList>
            <person name="Chang Y.-H."/>
        </authorList>
    </citation>
    <scope>NUCLEOTIDE SEQUENCE [LARGE SCALE GENOMIC DNA]</scope>
    <source>
        <strain evidence="3 4">YH-rum2234</strain>
    </source>
</reference>
<protein>
    <submittedName>
        <fullName evidence="3">Helix-turn-helix transcriptional regulator</fullName>
    </submittedName>
</protein>
<evidence type="ECO:0000313" key="3">
    <source>
        <dbReference type="EMBL" id="MDI9241420.1"/>
    </source>
</evidence>
<sequence length="115" mass="12992">MANRLGVTTPAVNKWENENSYPDIALLAPIARLLGISLDTLLSFQEDLTGEEITAIVLETDQRLKTSTYDEVFLWVKSINDGKESFSNNQRNRITEYGQKSLFTPSASLPYYTNK</sequence>
<dbReference type="EMBL" id="JASGBQ010000002">
    <property type="protein sequence ID" value="MDI9241420.1"/>
    <property type="molecule type" value="Genomic_DNA"/>
</dbReference>
<comment type="caution">
    <text evidence="3">The sequence shown here is derived from an EMBL/GenBank/DDBJ whole genome shotgun (WGS) entry which is preliminary data.</text>
</comment>